<feature type="compositionally biased region" description="Low complexity" evidence="1">
    <location>
        <begin position="1"/>
        <end position="15"/>
    </location>
</feature>
<evidence type="ECO:0000313" key="4">
    <source>
        <dbReference type="Proteomes" id="UP000306753"/>
    </source>
</evidence>
<keyword evidence="3" id="KW-0966">Cell projection</keyword>
<feature type="compositionally biased region" description="Basic and acidic residues" evidence="1">
    <location>
        <begin position="70"/>
        <end position="97"/>
    </location>
</feature>
<dbReference type="InterPro" id="IPR021136">
    <property type="entry name" value="Flagellar_hook_control-like_C"/>
</dbReference>
<feature type="compositionally biased region" description="Basic and acidic residues" evidence="1">
    <location>
        <begin position="421"/>
        <end position="436"/>
    </location>
</feature>
<protein>
    <submittedName>
        <fullName evidence="3">Flagellar hook-length control protein FliK</fullName>
    </submittedName>
</protein>
<feature type="compositionally biased region" description="Polar residues" evidence="1">
    <location>
        <begin position="20"/>
        <end position="48"/>
    </location>
</feature>
<dbReference type="PANTHER" id="PTHR37533">
    <property type="entry name" value="FLAGELLAR HOOK-LENGTH CONTROL PROTEIN"/>
    <property type="match status" value="1"/>
</dbReference>
<accession>A0A5R9QI67</accession>
<dbReference type="Pfam" id="PF02120">
    <property type="entry name" value="Flg_hook"/>
    <property type="match status" value="1"/>
</dbReference>
<feature type="compositionally biased region" description="Gly residues" evidence="1">
    <location>
        <begin position="390"/>
        <end position="399"/>
    </location>
</feature>
<reference evidence="3 4" key="1">
    <citation type="journal article" date="2017" name="Eur. J. Clin. Microbiol. Infect. Dis.">
        <title>Uncommonly isolated clinical Pseudomonas: identification and phylogenetic assignation.</title>
        <authorList>
            <person name="Mulet M."/>
            <person name="Gomila M."/>
            <person name="Ramirez A."/>
            <person name="Cardew S."/>
            <person name="Moore E.R."/>
            <person name="Lalucat J."/>
            <person name="Garcia-Valdes E."/>
        </authorList>
    </citation>
    <scope>NUCLEOTIDE SEQUENCE [LARGE SCALE GENOMIC DNA]</scope>
    <source>
        <strain evidence="3 4">SD129</strain>
    </source>
</reference>
<feature type="region of interest" description="Disordered" evidence="1">
    <location>
        <begin position="1"/>
        <end position="137"/>
    </location>
</feature>
<dbReference type="AlphaFoldDB" id="A0A5R9QI67"/>
<dbReference type="Proteomes" id="UP000306753">
    <property type="component" value="Unassembled WGS sequence"/>
</dbReference>
<name>A0A5R9QI67_9GAMM</name>
<dbReference type="RefSeq" id="WP_138411056.1">
    <property type="nucleotide sequence ID" value="NZ_QLAG01000004.1"/>
</dbReference>
<comment type="caution">
    <text evidence="3">The sequence shown here is derived from an EMBL/GenBank/DDBJ whole genome shotgun (WGS) entry which is preliminary data.</text>
</comment>
<evidence type="ECO:0000259" key="2">
    <source>
        <dbReference type="Pfam" id="PF02120"/>
    </source>
</evidence>
<feature type="compositionally biased region" description="Low complexity" evidence="1">
    <location>
        <begin position="98"/>
        <end position="118"/>
    </location>
</feature>
<organism evidence="3 4">
    <name type="scientific">Stutzerimonas nosocomialis</name>
    <dbReference type="NCBI Taxonomy" id="1056496"/>
    <lineage>
        <taxon>Bacteria</taxon>
        <taxon>Pseudomonadati</taxon>
        <taxon>Pseudomonadota</taxon>
        <taxon>Gammaproteobacteria</taxon>
        <taxon>Pseudomonadales</taxon>
        <taxon>Pseudomonadaceae</taxon>
        <taxon>Stutzerimonas</taxon>
    </lineage>
</organism>
<keyword evidence="3" id="KW-0969">Cilium</keyword>
<feature type="region of interest" description="Disordered" evidence="1">
    <location>
        <begin position="382"/>
        <end position="436"/>
    </location>
</feature>
<dbReference type="InterPro" id="IPR038610">
    <property type="entry name" value="FliK-like_C_sf"/>
</dbReference>
<keyword evidence="4" id="KW-1185">Reference proteome</keyword>
<feature type="domain" description="Flagellar hook-length control protein-like C-terminal" evidence="2">
    <location>
        <begin position="308"/>
        <end position="388"/>
    </location>
</feature>
<dbReference type="PANTHER" id="PTHR37533:SF2">
    <property type="entry name" value="FLAGELLAR HOOK-LENGTH CONTROL PROTEIN"/>
    <property type="match status" value="1"/>
</dbReference>
<proteinExistence type="predicted"/>
<keyword evidence="3" id="KW-0282">Flagellum</keyword>
<dbReference type="InterPro" id="IPR052563">
    <property type="entry name" value="FliK"/>
</dbReference>
<evidence type="ECO:0000256" key="1">
    <source>
        <dbReference type="SAM" id="MobiDB-lite"/>
    </source>
</evidence>
<sequence length="436" mass="45057">MSVSPDLLLKLTPPDLRTKALSQGQNAPVNNAGASTAPNTGKTTSRSDAASFAQVFAQERQAKPAQPSRPAERTDSTAAKPQRDKPADAKPKADPRDGAQAASTGTPAAAPASVAASGNDLPATEAGQEAPQDGELDPLLMLGLSGQFQPAVDPLAAQQAAQFGLGGLLPQGAEGVPAAEGDAADPMLSLAGLSEPATDELALQKLSLPATGDGEAEPEALQSFASALLGAQSSEGESSVELDADLEELVGGAVSLKDSRALASESQDNRVNALTQPAAAQVQTHRAALAPGQPVQMQQEGWSEAVVDRVMWLSSQNLKSAEIKLDPAELGRMEVRIDMNKDQTQVTFLSPHAGVRDALEGQLSRLRDMFAQQGMNLVDVNVSDQSRGWQGQGEGGGRNAGRADSGGSQDEENVLGVSEISDSRVSGDRGLVDYYA</sequence>
<gene>
    <name evidence="3" type="ORF">DN820_04920</name>
</gene>
<dbReference type="Gene3D" id="3.30.750.140">
    <property type="match status" value="1"/>
</dbReference>
<dbReference type="EMBL" id="QLAG01000004">
    <property type="protein sequence ID" value="TLX64770.1"/>
    <property type="molecule type" value="Genomic_DNA"/>
</dbReference>
<evidence type="ECO:0000313" key="3">
    <source>
        <dbReference type="EMBL" id="TLX64770.1"/>
    </source>
</evidence>
<dbReference type="CDD" id="cd17470">
    <property type="entry name" value="T3SS_Flik_C"/>
    <property type="match status" value="1"/>
</dbReference>